<dbReference type="Gene3D" id="1.20.58.80">
    <property type="entry name" value="Phosphotransferase system, lactose/cellobiose-type IIA subunit"/>
    <property type="match status" value="1"/>
</dbReference>
<dbReference type="InterPro" id="IPR000555">
    <property type="entry name" value="JAMM/MPN+_dom"/>
</dbReference>
<evidence type="ECO:0000256" key="3">
    <source>
        <dbReference type="ARBA" id="ARBA00022670"/>
    </source>
</evidence>
<protein>
    <recommendedName>
        <fullName evidence="13">Regulator of free ubiquitin chains 1</fullName>
    </recommendedName>
</protein>
<dbReference type="Pfam" id="PF01398">
    <property type="entry name" value="JAB"/>
    <property type="match status" value="1"/>
</dbReference>
<evidence type="ECO:0000313" key="18">
    <source>
        <dbReference type="Proteomes" id="UP000242525"/>
    </source>
</evidence>
<dbReference type="Pfam" id="PF08969">
    <property type="entry name" value="USP8_dimer"/>
    <property type="match status" value="1"/>
</dbReference>
<dbReference type="GO" id="GO:0140492">
    <property type="term" value="F:metal-dependent deubiquitinase activity"/>
    <property type="evidence" value="ECO:0007669"/>
    <property type="project" value="InterPro"/>
</dbReference>
<evidence type="ECO:0000256" key="13">
    <source>
        <dbReference type="ARBA" id="ARBA00039609"/>
    </source>
</evidence>
<organism evidence="17 18">
    <name type="scientific">Geotrichum candidum</name>
    <name type="common">Oospora lactis</name>
    <name type="synonym">Dipodascus geotrichum</name>
    <dbReference type="NCBI Taxonomy" id="1173061"/>
    <lineage>
        <taxon>Eukaryota</taxon>
        <taxon>Fungi</taxon>
        <taxon>Dikarya</taxon>
        <taxon>Ascomycota</taxon>
        <taxon>Saccharomycotina</taxon>
        <taxon>Dipodascomycetes</taxon>
        <taxon>Dipodascales</taxon>
        <taxon>Dipodascaceae</taxon>
        <taxon>Geotrichum</taxon>
    </lineage>
</organism>
<evidence type="ECO:0000256" key="6">
    <source>
        <dbReference type="ARBA" id="ARBA00022723"/>
    </source>
</evidence>
<keyword evidence="3" id="KW-0645">Protease</keyword>
<dbReference type="GO" id="GO:0070536">
    <property type="term" value="P:protein K63-linked deubiquitination"/>
    <property type="evidence" value="ECO:0007669"/>
    <property type="project" value="InterPro"/>
</dbReference>
<dbReference type="GO" id="GO:0061578">
    <property type="term" value="F:K63-linked deubiquitinase activity"/>
    <property type="evidence" value="ECO:0007669"/>
    <property type="project" value="InterPro"/>
</dbReference>
<dbReference type="GO" id="GO:0005768">
    <property type="term" value="C:endosome"/>
    <property type="evidence" value="ECO:0007669"/>
    <property type="project" value="TreeGrafter"/>
</dbReference>
<dbReference type="CDD" id="cd08066">
    <property type="entry name" value="MPN_AMSH_like"/>
    <property type="match status" value="1"/>
</dbReference>
<dbReference type="FunFam" id="3.40.140.10:FF:000033">
    <property type="entry name" value="AMSH-like protease sst2"/>
    <property type="match status" value="1"/>
</dbReference>
<evidence type="ECO:0000256" key="14">
    <source>
        <dbReference type="SAM" id="Coils"/>
    </source>
</evidence>
<evidence type="ECO:0000256" key="1">
    <source>
        <dbReference type="ARBA" id="ARBA00001947"/>
    </source>
</evidence>
<comment type="function">
    <text evidence="11">Inhibitor of the DOA4 deubiquitinase involved in the regulation of protein degradation by the proteasome and maintenance of a normal level of free ubiquitin.</text>
</comment>
<dbReference type="GO" id="GO:0016020">
    <property type="term" value="C:membrane"/>
    <property type="evidence" value="ECO:0007669"/>
    <property type="project" value="TreeGrafter"/>
</dbReference>
<evidence type="ECO:0000256" key="7">
    <source>
        <dbReference type="ARBA" id="ARBA00022786"/>
    </source>
</evidence>
<comment type="caution">
    <text evidence="17">The sequence shown here is derived from an EMBL/GenBank/DDBJ whole genome shotgun (WGS) entry which is preliminary data.</text>
</comment>
<comment type="similarity">
    <text evidence="12">Belongs to the RFU1 family.</text>
</comment>
<evidence type="ECO:0000256" key="11">
    <source>
        <dbReference type="ARBA" id="ARBA00037208"/>
    </source>
</evidence>
<dbReference type="GO" id="GO:0006508">
    <property type="term" value="P:proteolysis"/>
    <property type="evidence" value="ECO:0007669"/>
    <property type="project" value="UniProtKB-KW"/>
</dbReference>
<dbReference type="STRING" id="1173061.A0A0J9XEW7"/>
<evidence type="ECO:0000256" key="15">
    <source>
        <dbReference type="SAM" id="MobiDB-lite"/>
    </source>
</evidence>
<name>A0A0J9XEW7_GEOCN</name>
<dbReference type="GO" id="GO:0046872">
    <property type="term" value="F:metal ion binding"/>
    <property type="evidence" value="ECO:0007669"/>
    <property type="project" value="UniProtKB-KW"/>
</dbReference>
<proteinExistence type="inferred from homology"/>
<feature type="domain" description="MPN" evidence="16">
    <location>
        <begin position="265"/>
        <end position="392"/>
    </location>
</feature>
<keyword evidence="4" id="KW-0646">Protease inhibitor</keyword>
<keyword evidence="7" id="KW-0833">Ubl conjugation pathway</keyword>
<evidence type="ECO:0000313" key="17">
    <source>
        <dbReference type="EMBL" id="CDO56079.1"/>
    </source>
</evidence>
<comment type="cofactor">
    <cofactor evidence="1">
        <name>Zn(2+)</name>
        <dbReference type="ChEBI" id="CHEBI:29105"/>
    </cofactor>
</comment>
<keyword evidence="10" id="KW-0482">Metalloprotease</keyword>
<dbReference type="PANTHER" id="PTHR12947">
    <property type="entry name" value="AMSH-LIKE PROTEASE"/>
    <property type="match status" value="1"/>
</dbReference>
<dbReference type="Gene3D" id="3.40.140.10">
    <property type="entry name" value="Cytidine Deaminase, domain 2"/>
    <property type="match status" value="1"/>
</dbReference>
<keyword evidence="9" id="KW-0862">Zinc</keyword>
<keyword evidence="18" id="KW-1185">Reference proteome</keyword>
<keyword evidence="5" id="KW-0789">Thiol protease inhibitor</keyword>
<dbReference type="PANTHER" id="PTHR12947:SF13">
    <property type="entry name" value="FI19924P1"/>
    <property type="match status" value="1"/>
</dbReference>
<dbReference type="GO" id="GO:0004869">
    <property type="term" value="F:cysteine-type endopeptidase inhibitor activity"/>
    <property type="evidence" value="ECO:0007669"/>
    <property type="project" value="UniProtKB-KW"/>
</dbReference>
<evidence type="ECO:0000256" key="2">
    <source>
        <dbReference type="ARBA" id="ARBA00010981"/>
    </source>
</evidence>
<dbReference type="SMART" id="SM00232">
    <property type="entry name" value="JAB_MPN"/>
    <property type="match status" value="1"/>
</dbReference>
<dbReference type="InterPro" id="IPR015063">
    <property type="entry name" value="USP8_dimer"/>
</dbReference>
<reference evidence="17" key="1">
    <citation type="submission" date="2014-03" db="EMBL/GenBank/DDBJ databases">
        <authorList>
            <person name="Casaregola S."/>
        </authorList>
    </citation>
    <scope>NUCLEOTIDE SEQUENCE [LARGE SCALE GENOMIC DNA]</scope>
    <source>
        <strain evidence="17">CLIB 918</strain>
    </source>
</reference>
<evidence type="ECO:0000256" key="12">
    <source>
        <dbReference type="ARBA" id="ARBA00038426"/>
    </source>
</evidence>
<evidence type="ECO:0000259" key="16">
    <source>
        <dbReference type="PROSITE" id="PS50249"/>
    </source>
</evidence>
<gene>
    <name evidence="17" type="ORF">BN980_GECA13s02683g</name>
</gene>
<dbReference type="SUPFAM" id="SSF140856">
    <property type="entry name" value="USP8 N-terminal domain-like"/>
    <property type="match status" value="1"/>
</dbReference>
<evidence type="ECO:0000256" key="4">
    <source>
        <dbReference type="ARBA" id="ARBA00022690"/>
    </source>
</evidence>
<sequence>MSRPKSIPELVERSNNYDFSSPTAFHVWSHVANRIITEAESYDYDGDFEEAYVLYGRFSNLVLNSLPTHPQARLPQNKQIIKRLEKRAMLALESMERLKPIINQRLKAYEDEQLQKAQLLREREAIRKRYQQPTEDELDQNSSVISDTDHELNLASIRNLQDPQISRIHSTSSLSSKTNDSFAYPISLYQSHYSAPTSQVSSESPALPPKPQLSSVLTPYRPDVTSPPPLPSKVSLEPSSNPPTKPIQKFKSKNTTEGGAPLRTVFLPEGLRSKFLQIALPNTRQNLETCGMLCGKLQHNAFFITRLVIPHQESTSDTCNTTHEEMLFNYLDQNDLFILGWIHTHPTQSCFLSSVDIHTQNSYQIMLPEAIAVVCAPQHEPAWGVFRLTDPNGINIIKACPRTGFHPHNEADLYRSAYGPGHIMLRDDIPFSVEDLRLIEPTD</sequence>
<keyword evidence="14" id="KW-0175">Coiled coil</keyword>
<dbReference type="InterPro" id="IPR037518">
    <property type="entry name" value="MPN"/>
</dbReference>
<comment type="similarity">
    <text evidence="2">Belongs to the peptidase M67C family.</text>
</comment>
<dbReference type="InterPro" id="IPR044098">
    <property type="entry name" value="STAMBP/STALP-like_MPN"/>
</dbReference>
<dbReference type="Proteomes" id="UP000242525">
    <property type="component" value="Unassembled WGS sequence"/>
</dbReference>
<dbReference type="EMBL" id="CCBN010000013">
    <property type="protein sequence ID" value="CDO56079.1"/>
    <property type="molecule type" value="Genomic_DNA"/>
</dbReference>
<dbReference type="SUPFAM" id="SSF102712">
    <property type="entry name" value="JAB1/MPN domain"/>
    <property type="match status" value="1"/>
</dbReference>
<dbReference type="AlphaFoldDB" id="A0A0J9XEW7"/>
<evidence type="ECO:0000256" key="9">
    <source>
        <dbReference type="ARBA" id="ARBA00022833"/>
    </source>
</evidence>
<feature type="coiled-coil region" evidence="14">
    <location>
        <begin position="92"/>
        <end position="129"/>
    </location>
</feature>
<dbReference type="PROSITE" id="PS50249">
    <property type="entry name" value="MPN"/>
    <property type="match status" value="1"/>
</dbReference>
<keyword evidence="8" id="KW-0378">Hydrolase</keyword>
<evidence type="ECO:0000256" key="8">
    <source>
        <dbReference type="ARBA" id="ARBA00022801"/>
    </source>
</evidence>
<feature type="region of interest" description="Disordered" evidence="15">
    <location>
        <begin position="197"/>
        <end position="259"/>
    </location>
</feature>
<dbReference type="OrthoDB" id="3640at2759"/>
<accession>A0A0J9XEW7</accession>
<evidence type="ECO:0000256" key="5">
    <source>
        <dbReference type="ARBA" id="ARBA00022704"/>
    </source>
</evidence>
<evidence type="ECO:0000256" key="10">
    <source>
        <dbReference type="ARBA" id="ARBA00023049"/>
    </source>
</evidence>
<keyword evidence="6" id="KW-0479">Metal-binding</keyword>